<evidence type="ECO:0000313" key="5">
    <source>
        <dbReference type="Proteomes" id="UP000561369"/>
    </source>
</evidence>
<dbReference type="Proteomes" id="UP000182902">
    <property type="component" value="Unassembled WGS sequence"/>
</dbReference>
<gene>
    <name evidence="2" type="ORF">HX810_26110</name>
    <name evidence="3" type="ORF">SAMN05216247_11877</name>
</gene>
<sequence>MNNYESAVLVLEEMATLLDMAGIRDWAEGLRRVGSYSESEATVLYSAVLRMYGGSGSLSDIVLYHDGKLLKAENDRFDELRSKLYLICR</sequence>
<evidence type="ECO:0000313" key="3">
    <source>
        <dbReference type="EMBL" id="SDZ67279.1"/>
    </source>
</evidence>
<dbReference type="Proteomes" id="UP000561369">
    <property type="component" value="Unassembled WGS sequence"/>
</dbReference>
<name>A0A1H3UZM5_9PSED</name>
<proteinExistence type="predicted"/>
<dbReference type="EMBL" id="JACAQV010000027">
    <property type="protein sequence ID" value="NWF11156.1"/>
    <property type="molecule type" value="Genomic_DNA"/>
</dbReference>
<dbReference type="EMBL" id="FNOX01000018">
    <property type="protein sequence ID" value="SDZ67279.1"/>
    <property type="molecule type" value="Genomic_DNA"/>
</dbReference>
<dbReference type="RefSeq" id="WP_069786423.1">
    <property type="nucleotide sequence ID" value="NZ_FNOX01000018.1"/>
</dbReference>
<evidence type="ECO:0000259" key="1">
    <source>
        <dbReference type="Pfam" id="PF22294"/>
    </source>
</evidence>
<protein>
    <recommendedName>
        <fullName evidence="1">DUF6966 domain-containing protein</fullName>
    </recommendedName>
</protein>
<reference evidence="3 4" key="1">
    <citation type="submission" date="2016-10" db="EMBL/GenBank/DDBJ databases">
        <authorList>
            <person name="de Groot N.N."/>
        </authorList>
    </citation>
    <scope>NUCLEOTIDE SEQUENCE [LARGE SCALE GENOMIC DNA]</scope>
    <source>
        <strain evidence="3 4">ICMP 14252</strain>
    </source>
</reference>
<dbReference type="InterPro" id="IPR054239">
    <property type="entry name" value="DUF6966"/>
</dbReference>
<evidence type="ECO:0000313" key="4">
    <source>
        <dbReference type="Proteomes" id="UP000182902"/>
    </source>
</evidence>
<accession>A0A1H3UZM5</accession>
<dbReference type="Pfam" id="PF22294">
    <property type="entry name" value="DUF6966"/>
    <property type="match status" value="1"/>
</dbReference>
<evidence type="ECO:0000313" key="2">
    <source>
        <dbReference type="EMBL" id="NWF11156.1"/>
    </source>
</evidence>
<feature type="domain" description="DUF6966" evidence="1">
    <location>
        <begin position="22"/>
        <end position="70"/>
    </location>
</feature>
<organism evidence="3 4">
    <name type="scientific">Pseudomonas salomonii</name>
    <dbReference type="NCBI Taxonomy" id="191391"/>
    <lineage>
        <taxon>Bacteria</taxon>
        <taxon>Pseudomonadati</taxon>
        <taxon>Pseudomonadota</taxon>
        <taxon>Gammaproteobacteria</taxon>
        <taxon>Pseudomonadales</taxon>
        <taxon>Pseudomonadaceae</taxon>
        <taxon>Pseudomonas</taxon>
    </lineage>
</organism>
<reference evidence="2 5" key="2">
    <citation type="submission" date="2020-04" db="EMBL/GenBank/DDBJ databases">
        <title>Molecular characterization of pseudomonads from Agaricus bisporus reveal novel blotch 2 pathogens in Western Europe.</title>
        <authorList>
            <person name="Taparia T."/>
            <person name="Krijger M."/>
            <person name="Haynes E."/>
            <person name="Elpinstone J.G."/>
            <person name="Noble R."/>
            <person name="Van Der Wolf J."/>
        </authorList>
    </citation>
    <scope>NUCLEOTIDE SEQUENCE [LARGE SCALE GENOMIC DNA]</scope>
    <source>
        <strain evidence="2 5">IPO3765</strain>
    </source>
</reference>
<dbReference type="AlphaFoldDB" id="A0A1H3UZM5"/>